<gene>
    <name evidence="8" type="ORF">Defa_05520</name>
</gene>
<feature type="domain" description="Core-binding (CB)" evidence="7">
    <location>
        <begin position="31"/>
        <end position="110"/>
    </location>
</feature>
<proteinExistence type="inferred from homology"/>
<comment type="caution">
    <text evidence="8">The sequence shown here is derived from an EMBL/GenBank/DDBJ whole genome shotgun (WGS) entry which is preliminary data.</text>
</comment>
<dbReference type="PANTHER" id="PTHR30349:SF41">
    <property type="entry name" value="INTEGRASE_RECOMBINASE PROTEIN MJ0367-RELATED"/>
    <property type="match status" value="1"/>
</dbReference>
<dbReference type="InterPro" id="IPR011010">
    <property type="entry name" value="DNA_brk_join_enz"/>
</dbReference>
<dbReference type="Pfam" id="PF00589">
    <property type="entry name" value="Phage_integrase"/>
    <property type="match status" value="1"/>
</dbReference>
<dbReference type="PROSITE" id="PS51900">
    <property type="entry name" value="CB"/>
    <property type="match status" value="1"/>
</dbReference>
<keyword evidence="2" id="KW-0229">DNA integration</keyword>
<reference evidence="8 9" key="1">
    <citation type="journal article" date="2025" name="Int. J. Syst. Evol. Microbiol.">
        <title>Desulfovibrio falkowii sp. nov., Porphyromonas miyakawae sp. nov., Mediterraneibacter flintii sp. nov. and Owariibacterium komagatae gen. nov., sp. nov., isolated from human faeces.</title>
        <authorList>
            <person name="Hamaguchi T."/>
            <person name="Ohara M."/>
            <person name="Hisatomi A."/>
            <person name="Sekiguchi K."/>
            <person name="Takeda J.I."/>
            <person name="Ueyama J."/>
            <person name="Ito M."/>
            <person name="Nishiwaki H."/>
            <person name="Ogi T."/>
            <person name="Hirayama M."/>
            <person name="Ohkuma M."/>
            <person name="Sakamoto M."/>
            <person name="Ohno K."/>
        </authorList>
    </citation>
    <scope>NUCLEOTIDE SEQUENCE [LARGE SCALE GENOMIC DNA]</scope>
    <source>
        <strain evidence="8 9">13CB8C</strain>
    </source>
</reference>
<dbReference type="Gene3D" id="1.10.443.10">
    <property type="entry name" value="Intergrase catalytic core"/>
    <property type="match status" value="1"/>
</dbReference>
<evidence type="ECO:0000259" key="7">
    <source>
        <dbReference type="PROSITE" id="PS51900"/>
    </source>
</evidence>
<dbReference type="InterPro" id="IPR044068">
    <property type="entry name" value="CB"/>
</dbReference>
<dbReference type="CDD" id="cd00796">
    <property type="entry name" value="INT_Rci_Hp1_C"/>
    <property type="match status" value="1"/>
</dbReference>
<evidence type="ECO:0000256" key="3">
    <source>
        <dbReference type="ARBA" id="ARBA00023125"/>
    </source>
</evidence>
<evidence type="ECO:0000256" key="2">
    <source>
        <dbReference type="ARBA" id="ARBA00022908"/>
    </source>
</evidence>
<dbReference type="EMBL" id="BAAFSG010000001">
    <property type="protein sequence ID" value="GAB1253065.1"/>
    <property type="molecule type" value="Genomic_DNA"/>
</dbReference>
<dbReference type="PROSITE" id="PS51898">
    <property type="entry name" value="TYR_RECOMBINASE"/>
    <property type="match status" value="1"/>
</dbReference>
<evidence type="ECO:0000256" key="4">
    <source>
        <dbReference type="ARBA" id="ARBA00023172"/>
    </source>
</evidence>
<feature type="domain" description="Tyr recombinase" evidence="6">
    <location>
        <begin position="131"/>
        <end position="307"/>
    </location>
</feature>
<dbReference type="PANTHER" id="PTHR30349">
    <property type="entry name" value="PHAGE INTEGRASE-RELATED"/>
    <property type="match status" value="1"/>
</dbReference>
<evidence type="ECO:0000313" key="8">
    <source>
        <dbReference type="EMBL" id="GAB1253065.1"/>
    </source>
</evidence>
<evidence type="ECO:0000256" key="5">
    <source>
        <dbReference type="PROSITE-ProRule" id="PRU01248"/>
    </source>
</evidence>
<dbReference type="InterPro" id="IPR002104">
    <property type="entry name" value="Integrase_catalytic"/>
</dbReference>
<name>A0ABQ0E5R7_9BACT</name>
<keyword evidence="9" id="KW-1185">Reference proteome</keyword>
<comment type="similarity">
    <text evidence="1">Belongs to the 'phage' integrase family.</text>
</comment>
<evidence type="ECO:0000259" key="6">
    <source>
        <dbReference type="PROSITE" id="PS51898"/>
    </source>
</evidence>
<dbReference type="SUPFAM" id="SSF56349">
    <property type="entry name" value="DNA breaking-rejoining enzymes"/>
    <property type="match status" value="1"/>
</dbReference>
<protein>
    <submittedName>
        <fullName evidence="8">Site-specific integrase</fullName>
    </submittedName>
</protein>
<dbReference type="InterPro" id="IPR050090">
    <property type="entry name" value="Tyrosine_recombinase_XerCD"/>
</dbReference>
<keyword evidence="4" id="KW-0233">DNA recombination</keyword>
<keyword evidence="3 5" id="KW-0238">DNA-binding</keyword>
<organism evidence="8 9">
    <name type="scientific">Desulfovibrio falkowii</name>
    <dbReference type="NCBI Taxonomy" id="3136602"/>
    <lineage>
        <taxon>Bacteria</taxon>
        <taxon>Pseudomonadati</taxon>
        <taxon>Thermodesulfobacteriota</taxon>
        <taxon>Desulfovibrionia</taxon>
        <taxon>Desulfovibrionales</taxon>
        <taxon>Desulfovibrionaceae</taxon>
        <taxon>Desulfovibrio</taxon>
    </lineage>
</organism>
<dbReference type="Proteomes" id="UP001628192">
    <property type="component" value="Unassembled WGS sequence"/>
</dbReference>
<dbReference type="Gene3D" id="1.10.150.130">
    <property type="match status" value="1"/>
</dbReference>
<accession>A0ABQ0E5R7</accession>
<sequence>MAFDSAQVEIATKEKALLRKARKPKANQARIKVKDLLESYFRLAHSNPVTIKQSQYHASHISSIFGHRQVSHLDRQDILNFSEAQQLRGIAQITVNRRVSILRAALNWAVRNGLLAENPLHNLRLPRARARRIAPPTAKEARAILLAAVPHVQRVIILGLYAGPRIGPSELFRLEWKDVDLGNAMLRMPGAQKNCLEDGRDIPIRTDLIPILGAWSKHDSKQGIKHVISWGGRPVRSICRAWHTALERAGIARRIRPYDLRHAFATYALAGSADIGSVARLMGHADASMILKTYQHVQDAQKRAAVEATSDILGLASRGMLMPGV</sequence>
<evidence type="ECO:0000313" key="9">
    <source>
        <dbReference type="Proteomes" id="UP001628192"/>
    </source>
</evidence>
<dbReference type="InterPro" id="IPR013762">
    <property type="entry name" value="Integrase-like_cat_sf"/>
</dbReference>
<dbReference type="InterPro" id="IPR010998">
    <property type="entry name" value="Integrase_recombinase_N"/>
</dbReference>
<evidence type="ECO:0000256" key="1">
    <source>
        <dbReference type="ARBA" id="ARBA00008857"/>
    </source>
</evidence>